<protein>
    <submittedName>
        <fullName evidence="1 3">Uncharacterized protein</fullName>
    </submittedName>
</protein>
<evidence type="ECO:0000313" key="3">
    <source>
        <dbReference type="WBParaSite" id="HNAJ_0000479201-mRNA-1"/>
    </source>
</evidence>
<sequence length="113" mass="12470">MFGRHKKKITVNCTSCPIAPVACQPQPQPEQCVQCCASTQQCTSPSTFAKIAHKVGEVTSYVASKIMNGLRAIREAISPPKNKCPKLDPCEEARRYAMSCTYRKTTTCCQKLI</sequence>
<dbReference type="WBParaSite" id="HNAJ_0000479201-mRNA-1">
    <property type="protein sequence ID" value="HNAJ_0000479201-mRNA-1"/>
    <property type="gene ID" value="HNAJ_0000479201"/>
</dbReference>
<accession>A0A0R3TCK3</accession>
<dbReference type="Proteomes" id="UP000278807">
    <property type="component" value="Unassembled WGS sequence"/>
</dbReference>
<keyword evidence="2" id="KW-1185">Reference proteome</keyword>
<evidence type="ECO:0000313" key="2">
    <source>
        <dbReference type="Proteomes" id="UP000278807"/>
    </source>
</evidence>
<dbReference type="EMBL" id="UZAE01003648">
    <property type="protein sequence ID" value="VDO00650.1"/>
    <property type="molecule type" value="Genomic_DNA"/>
</dbReference>
<evidence type="ECO:0000313" key="1">
    <source>
        <dbReference type="EMBL" id="VDO00650.1"/>
    </source>
</evidence>
<reference evidence="1 2" key="2">
    <citation type="submission" date="2018-11" db="EMBL/GenBank/DDBJ databases">
        <authorList>
            <consortium name="Pathogen Informatics"/>
        </authorList>
    </citation>
    <scope>NUCLEOTIDE SEQUENCE [LARGE SCALE GENOMIC DNA]</scope>
</reference>
<gene>
    <name evidence="1" type="ORF">HNAJ_LOCUS4790</name>
</gene>
<reference evidence="3" key="1">
    <citation type="submission" date="2017-02" db="UniProtKB">
        <authorList>
            <consortium name="WormBaseParasite"/>
        </authorList>
    </citation>
    <scope>IDENTIFICATION</scope>
</reference>
<name>A0A0R3TCK3_RODNA</name>
<proteinExistence type="predicted"/>
<organism evidence="3">
    <name type="scientific">Rodentolepis nana</name>
    <name type="common">Dwarf tapeworm</name>
    <name type="synonym">Hymenolepis nana</name>
    <dbReference type="NCBI Taxonomy" id="102285"/>
    <lineage>
        <taxon>Eukaryota</taxon>
        <taxon>Metazoa</taxon>
        <taxon>Spiralia</taxon>
        <taxon>Lophotrochozoa</taxon>
        <taxon>Platyhelminthes</taxon>
        <taxon>Cestoda</taxon>
        <taxon>Eucestoda</taxon>
        <taxon>Cyclophyllidea</taxon>
        <taxon>Hymenolepididae</taxon>
        <taxon>Rodentolepis</taxon>
    </lineage>
</organism>
<dbReference type="AlphaFoldDB" id="A0A0R3TCK3"/>